<evidence type="ECO:0000256" key="2">
    <source>
        <dbReference type="ARBA" id="ARBA00022475"/>
    </source>
</evidence>
<evidence type="ECO:0000256" key="5">
    <source>
        <dbReference type="ARBA" id="ARBA00022777"/>
    </source>
</evidence>
<dbReference type="InterPro" id="IPR005467">
    <property type="entry name" value="His_kinase_dom"/>
</dbReference>
<dbReference type="Gene3D" id="1.20.5.1930">
    <property type="match status" value="1"/>
</dbReference>
<dbReference type="SUPFAM" id="SSF55874">
    <property type="entry name" value="ATPase domain of HSP90 chaperone/DNA topoisomerase II/histidine kinase"/>
    <property type="match status" value="1"/>
</dbReference>
<dbReference type="GO" id="GO:0000155">
    <property type="term" value="F:phosphorelay sensor kinase activity"/>
    <property type="evidence" value="ECO:0007669"/>
    <property type="project" value="InterPro"/>
</dbReference>
<name>A0A2S6GD14_9PSEU</name>
<dbReference type="CDD" id="cd16917">
    <property type="entry name" value="HATPase_UhpB-NarQ-NarX-like"/>
    <property type="match status" value="1"/>
</dbReference>
<protein>
    <submittedName>
        <fullName evidence="10">Histidine kinase/DNA gyrase B/HSP90-like ATPase</fullName>
    </submittedName>
</protein>
<keyword evidence="8" id="KW-0472">Membrane</keyword>
<dbReference type="InterPro" id="IPR003594">
    <property type="entry name" value="HATPase_dom"/>
</dbReference>
<sequence length="363" mass="38713">MTRNSAEGGGETGNGLTSAVRARILDTYLDRLADLGNPIAGNPEWLGQAMHQAEAVLTDLARADLGGVRGYDRSHLALDPLSAEIGGERAVAGIHPTESLHAATVLFSTVIDEIVPAGTADPRAVIALSEALHAAIMRRVGVATISYAGFLLKKVHNSHLEERHRMARELHDRAAHAVGVGLQNLELHDIYINDQPERSAAKLEVAKGALREALKTVRALSAELGSAVGADGLVAALGRYLKVSVPPDIDVRFTCSGDDQTVPDTYREEVYLVLREAVRNALLHGDPGRLDVCVDVEARGLHGVVRDDGDGFDVARVRQEDRGVGLTSMRERVALLGGTLTITSAAGRGTTVDIRVQLPEVVR</sequence>
<keyword evidence="4" id="KW-0812">Transmembrane</keyword>
<keyword evidence="3" id="KW-0808">Transferase</keyword>
<evidence type="ECO:0000256" key="7">
    <source>
        <dbReference type="ARBA" id="ARBA00023012"/>
    </source>
</evidence>
<dbReference type="Gene3D" id="3.30.565.10">
    <property type="entry name" value="Histidine kinase-like ATPase, C-terminal domain"/>
    <property type="match status" value="1"/>
</dbReference>
<dbReference type="GO" id="GO:0046983">
    <property type="term" value="F:protein dimerization activity"/>
    <property type="evidence" value="ECO:0007669"/>
    <property type="project" value="InterPro"/>
</dbReference>
<evidence type="ECO:0000256" key="6">
    <source>
        <dbReference type="ARBA" id="ARBA00022989"/>
    </source>
</evidence>
<dbReference type="Pfam" id="PF02518">
    <property type="entry name" value="HATPase_c"/>
    <property type="match status" value="1"/>
</dbReference>
<dbReference type="InterPro" id="IPR011712">
    <property type="entry name" value="Sig_transdc_His_kin_sub3_dim/P"/>
</dbReference>
<dbReference type="OrthoDB" id="144293at2"/>
<gene>
    <name evidence="10" type="ORF">CLV40_1313</name>
</gene>
<evidence type="ECO:0000259" key="9">
    <source>
        <dbReference type="PROSITE" id="PS50109"/>
    </source>
</evidence>
<evidence type="ECO:0000256" key="8">
    <source>
        <dbReference type="ARBA" id="ARBA00023136"/>
    </source>
</evidence>
<dbReference type="EMBL" id="PTIX01000031">
    <property type="protein sequence ID" value="PPK63134.1"/>
    <property type="molecule type" value="Genomic_DNA"/>
</dbReference>
<dbReference type="GO" id="GO:0005886">
    <property type="term" value="C:plasma membrane"/>
    <property type="evidence" value="ECO:0007669"/>
    <property type="project" value="UniProtKB-SubCell"/>
</dbReference>
<feature type="domain" description="Histidine kinase" evidence="9">
    <location>
        <begin position="273"/>
        <end position="360"/>
    </location>
</feature>
<evidence type="ECO:0000256" key="3">
    <source>
        <dbReference type="ARBA" id="ARBA00022679"/>
    </source>
</evidence>
<comment type="subcellular location">
    <subcellularLocation>
        <location evidence="1">Cell membrane</location>
        <topology evidence="1">Multi-pass membrane protein</topology>
    </subcellularLocation>
</comment>
<keyword evidence="6" id="KW-1133">Transmembrane helix</keyword>
<keyword evidence="7" id="KW-0902">Two-component regulatory system</keyword>
<keyword evidence="5 10" id="KW-0418">Kinase</keyword>
<reference evidence="10 11" key="1">
    <citation type="submission" date="2018-02" db="EMBL/GenBank/DDBJ databases">
        <title>Genomic Encyclopedia of Archaeal and Bacterial Type Strains, Phase II (KMG-II): from individual species to whole genera.</title>
        <authorList>
            <person name="Goeker M."/>
        </authorList>
    </citation>
    <scope>NUCLEOTIDE SEQUENCE [LARGE SCALE GENOMIC DNA]</scope>
    <source>
        <strain evidence="10 11">YU 961-1</strain>
    </source>
</reference>
<dbReference type="InterPro" id="IPR036890">
    <property type="entry name" value="HATPase_C_sf"/>
</dbReference>
<evidence type="ECO:0000313" key="11">
    <source>
        <dbReference type="Proteomes" id="UP000239203"/>
    </source>
</evidence>
<accession>A0A2S6GD14</accession>
<dbReference type="Proteomes" id="UP000239203">
    <property type="component" value="Unassembled WGS sequence"/>
</dbReference>
<dbReference type="Pfam" id="PF07730">
    <property type="entry name" value="HisKA_3"/>
    <property type="match status" value="1"/>
</dbReference>
<dbReference type="InterPro" id="IPR050482">
    <property type="entry name" value="Sensor_HK_TwoCompSys"/>
</dbReference>
<evidence type="ECO:0000256" key="1">
    <source>
        <dbReference type="ARBA" id="ARBA00004651"/>
    </source>
</evidence>
<comment type="caution">
    <text evidence="10">The sequence shown here is derived from an EMBL/GenBank/DDBJ whole genome shotgun (WGS) entry which is preliminary data.</text>
</comment>
<proteinExistence type="predicted"/>
<dbReference type="PROSITE" id="PS50109">
    <property type="entry name" value="HIS_KIN"/>
    <property type="match status" value="1"/>
</dbReference>
<dbReference type="SMART" id="SM00387">
    <property type="entry name" value="HATPase_c"/>
    <property type="match status" value="1"/>
</dbReference>
<dbReference type="AlphaFoldDB" id="A0A2S6GD14"/>
<organism evidence="10 11">
    <name type="scientific">Actinokineospora auranticolor</name>
    <dbReference type="NCBI Taxonomy" id="155976"/>
    <lineage>
        <taxon>Bacteria</taxon>
        <taxon>Bacillati</taxon>
        <taxon>Actinomycetota</taxon>
        <taxon>Actinomycetes</taxon>
        <taxon>Pseudonocardiales</taxon>
        <taxon>Pseudonocardiaceae</taxon>
        <taxon>Actinokineospora</taxon>
    </lineage>
</organism>
<dbReference type="RefSeq" id="WP_104482944.1">
    <property type="nucleotide sequence ID" value="NZ_CP154825.1"/>
</dbReference>
<evidence type="ECO:0000313" key="10">
    <source>
        <dbReference type="EMBL" id="PPK63134.1"/>
    </source>
</evidence>
<evidence type="ECO:0000256" key="4">
    <source>
        <dbReference type="ARBA" id="ARBA00022692"/>
    </source>
</evidence>
<dbReference type="PANTHER" id="PTHR24421">
    <property type="entry name" value="NITRATE/NITRITE SENSOR PROTEIN NARX-RELATED"/>
    <property type="match status" value="1"/>
</dbReference>
<keyword evidence="2" id="KW-1003">Cell membrane</keyword>
<dbReference type="PANTHER" id="PTHR24421:SF37">
    <property type="entry name" value="SENSOR HISTIDINE KINASE NARS"/>
    <property type="match status" value="1"/>
</dbReference>
<keyword evidence="11" id="KW-1185">Reference proteome</keyword>